<accession>A0A2R8C0X6</accession>
<dbReference type="InterPro" id="IPR041705">
    <property type="entry name" value="PIN_Sll0205"/>
</dbReference>
<dbReference type="AlphaFoldDB" id="A0A2R8C0X6"/>
<organism evidence="2 3">
    <name type="scientific">Palleronia abyssalis</name>
    <dbReference type="NCBI Taxonomy" id="1501240"/>
    <lineage>
        <taxon>Bacteria</taxon>
        <taxon>Pseudomonadati</taxon>
        <taxon>Pseudomonadota</taxon>
        <taxon>Alphaproteobacteria</taxon>
        <taxon>Rhodobacterales</taxon>
        <taxon>Roseobacteraceae</taxon>
        <taxon>Palleronia</taxon>
    </lineage>
</organism>
<dbReference type="Pfam" id="PF01850">
    <property type="entry name" value="PIN"/>
    <property type="match status" value="1"/>
</dbReference>
<sequence length="150" mass="16464">MGMTAVLLDTHTWVWSMLDMPDLNPAAKGVIEEAQTVYVPPCSFHEITQKHRSGKWPEVGSIVARLPALLRAQGGVVAPYTAEMAMLSGGMEWSHRDPFNRMIAATAIEMACPLVSKDPAFDGLKGFPGWKGRLWSEEPAKKSSSTIPRQ</sequence>
<dbReference type="InterPro" id="IPR029060">
    <property type="entry name" value="PIN-like_dom_sf"/>
</dbReference>
<dbReference type="SUPFAM" id="SSF88723">
    <property type="entry name" value="PIN domain-like"/>
    <property type="match status" value="1"/>
</dbReference>
<dbReference type="EMBL" id="ONZF01000013">
    <property type="protein sequence ID" value="SPJ25966.1"/>
    <property type="molecule type" value="Genomic_DNA"/>
</dbReference>
<dbReference type="CDD" id="cd09872">
    <property type="entry name" value="PIN_Sll0205-like"/>
    <property type="match status" value="1"/>
</dbReference>
<feature type="domain" description="PIN" evidence="1">
    <location>
        <begin position="6"/>
        <end position="122"/>
    </location>
</feature>
<dbReference type="Proteomes" id="UP000244912">
    <property type="component" value="Unassembled WGS sequence"/>
</dbReference>
<proteinExistence type="predicted"/>
<dbReference type="PANTHER" id="PTHR36173">
    <property type="entry name" value="RIBONUCLEASE VAPC16-RELATED"/>
    <property type="match status" value="1"/>
</dbReference>
<evidence type="ECO:0000313" key="2">
    <source>
        <dbReference type="EMBL" id="SPJ25966.1"/>
    </source>
</evidence>
<dbReference type="RefSeq" id="WP_306419545.1">
    <property type="nucleotide sequence ID" value="NZ_ONZF01000013.1"/>
</dbReference>
<evidence type="ECO:0000259" key="1">
    <source>
        <dbReference type="Pfam" id="PF01850"/>
    </source>
</evidence>
<evidence type="ECO:0000313" key="3">
    <source>
        <dbReference type="Proteomes" id="UP000244912"/>
    </source>
</evidence>
<keyword evidence="3" id="KW-1185">Reference proteome</keyword>
<dbReference type="InterPro" id="IPR052919">
    <property type="entry name" value="TA_system_RNase"/>
</dbReference>
<gene>
    <name evidence="2" type="ORF">PAA8504_03822</name>
</gene>
<dbReference type="Gene3D" id="3.40.50.1010">
    <property type="entry name" value="5'-nuclease"/>
    <property type="match status" value="1"/>
</dbReference>
<name>A0A2R8C0X6_9RHOB</name>
<reference evidence="2 3" key="1">
    <citation type="submission" date="2018-03" db="EMBL/GenBank/DDBJ databases">
        <authorList>
            <person name="Keele B.F."/>
        </authorList>
    </citation>
    <scope>NUCLEOTIDE SEQUENCE [LARGE SCALE GENOMIC DNA]</scope>
    <source>
        <strain evidence="2 3">CECT 8504</strain>
    </source>
</reference>
<dbReference type="InterPro" id="IPR002716">
    <property type="entry name" value="PIN_dom"/>
</dbReference>
<protein>
    <recommendedName>
        <fullName evidence="1">PIN domain-containing protein</fullName>
    </recommendedName>
</protein>